<dbReference type="InterPro" id="IPR053134">
    <property type="entry name" value="RNA-dir_DNA_polymerase"/>
</dbReference>
<accession>A0AAV4CEL1</accession>
<dbReference type="InterPro" id="IPR043502">
    <property type="entry name" value="DNA/RNA_pol_sf"/>
</dbReference>
<dbReference type="PANTHER" id="PTHR24559:SF444">
    <property type="entry name" value="REVERSE TRANSCRIPTASE DOMAIN-CONTAINING PROTEIN"/>
    <property type="match status" value="1"/>
</dbReference>
<sequence length="69" mass="7900">MENYLGIIRKSNSPYASPVVMVKKSDGSNRIFINLSRLNKLTVLDPHPVMPPADVFQGMENVRYFFKID</sequence>
<evidence type="ECO:0000313" key="2">
    <source>
        <dbReference type="Proteomes" id="UP000735302"/>
    </source>
</evidence>
<name>A0AAV4CEL1_9GAST</name>
<protein>
    <submittedName>
        <fullName evidence="1">Retrovirus-related pol polyprotein from transposon 297</fullName>
    </submittedName>
</protein>
<gene>
    <name evidence="1" type="ORF">PoB_005664500</name>
</gene>
<proteinExistence type="predicted"/>
<organism evidence="1 2">
    <name type="scientific">Plakobranchus ocellatus</name>
    <dbReference type="NCBI Taxonomy" id="259542"/>
    <lineage>
        <taxon>Eukaryota</taxon>
        <taxon>Metazoa</taxon>
        <taxon>Spiralia</taxon>
        <taxon>Lophotrochozoa</taxon>
        <taxon>Mollusca</taxon>
        <taxon>Gastropoda</taxon>
        <taxon>Heterobranchia</taxon>
        <taxon>Euthyneura</taxon>
        <taxon>Panpulmonata</taxon>
        <taxon>Sacoglossa</taxon>
        <taxon>Placobranchoidea</taxon>
        <taxon>Plakobranchidae</taxon>
        <taxon>Plakobranchus</taxon>
    </lineage>
</organism>
<dbReference type="Proteomes" id="UP000735302">
    <property type="component" value="Unassembled WGS sequence"/>
</dbReference>
<reference evidence="1 2" key="1">
    <citation type="journal article" date="2021" name="Elife">
        <title>Chloroplast acquisition without the gene transfer in kleptoplastic sea slugs, Plakobranchus ocellatus.</title>
        <authorList>
            <person name="Maeda T."/>
            <person name="Takahashi S."/>
            <person name="Yoshida T."/>
            <person name="Shimamura S."/>
            <person name="Takaki Y."/>
            <person name="Nagai Y."/>
            <person name="Toyoda A."/>
            <person name="Suzuki Y."/>
            <person name="Arimoto A."/>
            <person name="Ishii H."/>
            <person name="Satoh N."/>
            <person name="Nishiyama T."/>
            <person name="Hasebe M."/>
            <person name="Maruyama T."/>
            <person name="Minagawa J."/>
            <person name="Obokata J."/>
            <person name="Shigenobu S."/>
        </authorList>
    </citation>
    <scope>NUCLEOTIDE SEQUENCE [LARGE SCALE GENOMIC DNA]</scope>
</reference>
<dbReference type="SUPFAM" id="SSF56672">
    <property type="entry name" value="DNA/RNA polymerases"/>
    <property type="match status" value="1"/>
</dbReference>
<dbReference type="PANTHER" id="PTHR24559">
    <property type="entry name" value="TRANSPOSON TY3-I GAG-POL POLYPROTEIN"/>
    <property type="match status" value="1"/>
</dbReference>
<dbReference type="AlphaFoldDB" id="A0AAV4CEL1"/>
<evidence type="ECO:0000313" key="1">
    <source>
        <dbReference type="EMBL" id="GFO30140.1"/>
    </source>
</evidence>
<comment type="caution">
    <text evidence="1">The sequence shown here is derived from an EMBL/GenBank/DDBJ whole genome shotgun (WGS) entry which is preliminary data.</text>
</comment>
<dbReference type="EMBL" id="BLXT01006225">
    <property type="protein sequence ID" value="GFO30140.1"/>
    <property type="molecule type" value="Genomic_DNA"/>
</dbReference>
<dbReference type="Gene3D" id="3.10.10.10">
    <property type="entry name" value="HIV Type 1 Reverse Transcriptase, subunit A, domain 1"/>
    <property type="match status" value="1"/>
</dbReference>
<dbReference type="InterPro" id="IPR043128">
    <property type="entry name" value="Rev_trsase/Diguanyl_cyclase"/>
</dbReference>
<keyword evidence="2" id="KW-1185">Reference proteome</keyword>
<dbReference type="Gene3D" id="3.30.70.270">
    <property type="match status" value="1"/>
</dbReference>